<keyword evidence="2" id="KW-1185">Reference proteome</keyword>
<comment type="caution">
    <text evidence="1">The sequence shown here is derived from an EMBL/GenBank/DDBJ whole genome shotgun (WGS) entry which is preliminary data.</text>
</comment>
<gene>
    <name evidence="1" type="ORF">DFJ69_1396</name>
</gene>
<reference evidence="1 2" key="1">
    <citation type="submission" date="2018-08" db="EMBL/GenBank/DDBJ databases">
        <title>Sequencing the genomes of 1000 actinobacteria strains.</title>
        <authorList>
            <person name="Klenk H.-P."/>
        </authorList>
    </citation>
    <scope>NUCLEOTIDE SEQUENCE [LARGE SCALE GENOMIC DNA]</scope>
    <source>
        <strain evidence="1 2">DSM 43927</strain>
    </source>
</reference>
<dbReference type="RefSeq" id="WP_116021699.1">
    <property type="nucleotide sequence ID" value="NZ_QTTT01000001.1"/>
</dbReference>
<organism evidence="1 2">
    <name type="scientific">Thermomonospora umbrina</name>
    <dbReference type="NCBI Taxonomy" id="111806"/>
    <lineage>
        <taxon>Bacteria</taxon>
        <taxon>Bacillati</taxon>
        <taxon>Actinomycetota</taxon>
        <taxon>Actinomycetes</taxon>
        <taxon>Streptosporangiales</taxon>
        <taxon>Thermomonosporaceae</taxon>
        <taxon>Thermomonospora</taxon>
    </lineage>
</organism>
<dbReference type="EMBL" id="QTTT01000001">
    <property type="protein sequence ID" value="REE95977.1"/>
    <property type="molecule type" value="Genomic_DNA"/>
</dbReference>
<evidence type="ECO:0000313" key="1">
    <source>
        <dbReference type="EMBL" id="REE95977.1"/>
    </source>
</evidence>
<dbReference type="AlphaFoldDB" id="A0A3D9SJU9"/>
<proteinExistence type="predicted"/>
<evidence type="ECO:0000313" key="2">
    <source>
        <dbReference type="Proteomes" id="UP000256661"/>
    </source>
</evidence>
<dbReference type="OrthoDB" id="3480987at2"/>
<name>A0A3D9SJU9_9ACTN</name>
<dbReference type="Proteomes" id="UP000256661">
    <property type="component" value="Unassembled WGS sequence"/>
</dbReference>
<accession>A0A3D9SJU9</accession>
<protein>
    <submittedName>
        <fullName evidence="1">Uncharacterized protein</fullName>
    </submittedName>
</protein>
<sequence>MNDQERASLQQQYPDWYIRRPPTMGCLVATRIGGPLTNRQIYRGLSATLVEDTYEKLAESLAAQRRIEDTLR</sequence>